<dbReference type="InterPro" id="IPR002942">
    <property type="entry name" value="S4_RNA-bd"/>
</dbReference>
<proteinExistence type="inferred from homology"/>
<dbReference type="Pfam" id="PF01479">
    <property type="entry name" value="S4"/>
    <property type="match status" value="1"/>
</dbReference>
<comment type="similarity">
    <text evidence="2">Belongs to the TlyA family.</text>
</comment>
<evidence type="ECO:0000313" key="5">
    <source>
        <dbReference type="EMBL" id="PNG25192.1"/>
    </source>
</evidence>
<dbReference type="NCBIfam" id="TIGR00478">
    <property type="entry name" value="tly"/>
    <property type="match status" value="1"/>
</dbReference>
<dbReference type="RefSeq" id="WP_102844461.1">
    <property type="nucleotide sequence ID" value="NZ_PDZR01000018.1"/>
</dbReference>
<dbReference type="Gene3D" id="3.40.50.150">
    <property type="entry name" value="Vaccinia Virus protein VP39"/>
    <property type="match status" value="1"/>
</dbReference>
<dbReference type="InterPro" id="IPR036986">
    <property type="entry name" value="S4_RNA-bd_sf"/>
</dbReference>
<dbReference type="GO" id="GO:0032259">
    <property type="term" value="P:methylation"/>
    <property type="evidence" value="ECO:0007669"/>
    <property type="project" value="UniProtKB-KW"/>
</dbReference>
<evidence type="ECO:0000256" key="1">
    <source>
        <dbReference type="ARBA" id="ARBA00022884"/>
    </source>
</evidence>
<dbReference type="CDD" id="cd00165">
    <property type="entry name" value="S4"/>
    <property type="match status" value="1"/>
</dbReference>
<dbReference type="InterPro" id="IPR002877">
    <property type="entry name" value="RNA_MeTrfase_FtsJ_dom"/>
</dbReference>
<dbReference type="PROSITE" id="PS50889">
    <property type="entry name" value="S4"/>
    <property type="match status" value="1"/>
</dbReference>
<sequence length="255" mass="26683">MRRPEDPDGESEDGAKSRRADVALVARGLFESRAKAQEAIAAGLVRIDGKTVTKPSQTLAAEAEIEAEAPYPWVSRGGVKLAAALDAFGFDPCGLACLDIGASTGGFADVLLSRGALSLVAVDVGHGQLHPSIAADPRVISLENTDARSLATASLPAAPQFITVDVSFISLALVLPPITALAVEGAKLVTLIKPQFEAGRFHVTKGLVRDPAVHAEVCARIRRLIASLGWRIDGLIPSPIEGGDGNREFLIGARR</sequence>
<dbReference type="SUPFAM" id="SSF53335">
    <property type="entry name" value="S-adenosyl-L-methionine-dependent methyltransferases"/>
    <property type="match status" value="1"/>
</dbReference>
<protein>
    <submittedName>
        <fullName evidence="5">TlyA family rRNA (Cytidine-2'-O)-methyltransferase</fullName>
    </submittedName>
</protein>
<keyword evidence="5" id="KW-0808">Transferase</keyword>
<reference evidence="5 6" key="1">
    <citation type="submission" date="2017-10" db="EMBL/GenBank/DDBJ databases">
        <title>Genome announcement of Methylocella silvestris TVC from permafrost.</title>
        <authorList>
            <person name="Wang J."/>
            <person name="Geng K."/>
            <person name="Ul-Haque F."/>
            <person name="Crombie A.T."/>
            <person name="Street L.E."/>
            <person name="Wookey P.A."/>
            <person name="Murrell J.C."/>
            <person name="Pratscher J."/>
        </authorList>
    </citation>
    <scope>NUCLEOTIDE SEQUENCE [LARGE SCALE GENOMIC DNA]</scope>
    <source>
        <strain evidence="5 6">TVC</strain>
    </source>
</reference>
<dbReference type="SMART" id="SM00363">
    <property type="entry name" value="S4"/>
    <property type="match status" value="1"/>
</dbReference>
<keyword evidence="5" id="KW-0489">Methyltransferase</keyword>
<dbReference type="PIRSF" id="PIRSF005578">
    <property type="entry name" value="TlyA"/>
    <property type="match status" value="1"/>
</dbReference>
<comment type="caution">
    <text evidence="5">The sequence shown here is derived from an EMBL/GenBank/DDBJ whole genome shotgun (WGS) entry which is preliminary data.</text>
</comment>
<gene>
    <name evidence="5" type="ORF">CR492_14530</name>
</gene>
<evidence type="ECO:0000259" key="4">
    <source>
        <dbReference type="SMART" id="SM00363"/>
    </source>
</evidence>
<dbReference type="InterPro" id="IPR004538">
    <property type="entry name" value="Hemolysin_A/TlyA"/>
</dbReference>
<evidence type="ECO:0000313" key="6">
    <source>
        <dbReference type="Proteomes" id="UP000236286"/>
    </source>
</evidence>
<dbReference type="AlphaFoldDB" id="A0A2J7TEJ6"/>
<dbReference type="GO" id="GO:0003723">
    <property type="term" value="F:RNA binding"/>
    <property type="evidence" value="ECO:0007669"/>
    <property type="project" value="UniProtKB-KW"/>
</dbReference>
<dbReference type="GO" id="GO:0008168">
    <property type="term" value="F:methyltransferase activity"/>
    <property type="evidence" value="ECO:0007669"/>
    <property type="project" value="UniProtKB-KW"/>
</dbReference>
<dbReference type="SUPFAM" id="SSF55174">
    <property type="entry name" value="Alpha-L RNA-binding motif"/>
    <property type="match status" value="1"/>
</dbReference>
<dbReference type="OrthoDB" id="9784736at2"/>
<evidence type="ECO:0000256" key="2">
    <source>
        <dbReference type="ARBA" id="ARBA00029460"/>
    </source>
</evidence>
<dbReference type="InterPro" id="IPR047048">
    <property type="entry name" value="TlyA"/>
</dbReference>
<keyword evidence="1 3" id="KW-0694">RNA-binding</keyword>
<dbReference type="InterPro" id="IPR029063">
    <property type="entry name" value="SAM-dependent_MTases_sf"/>
</dbReference>
<dbReference type="Pfam" id="PF01728">
    <property type="entry name" value="FtsJ"/>
    <property type="match status" value="1"/>
</dbReference>
<feature type="domain" description="RNA-binding S4" evidence="4">
    <location>
        <begin position="18"/>
        <end position="79"/>
    </location>
</feature>
<organism evidence="5 6">
    <name type="scientific">Methylocella silvestris</name>
    <dbReference type="NCBI Taxonomy" id="199596"/>
    <lineage>
        <taxon>Bacteria</taxon>
        <taxon>Pseudomonadati</taxon>
        <taxon>Pseudomonadota</taxon>
        <taxon>Alphaproteobacteria</taxon>
        <taxon>Hyphomicrobiales</taxon>
        <taxon>Beijerinckiaceae</taxon>
        <taxon>Methylocella</taxon>
    </lineage>
</organism>
<dbReference type="EMBL" id="PDZR01000018">
    <property type="protein sequence ID" value="PNG25192.1"/>
    <property type="molecule type" value="Genomic_DNA"/>
</dbReference>
<dbReference type="Gene3D" id="3.10.290.10">
    <property type="entry name" value="RNA-binding S4 domain"/>
    <property type="match status" value="1"/>
</dbReference>
<name>A0A2J7TEJ6_METSI</name>
<dbReference type="Proteomes" id="UP000236286">
    <property type="component" value="Unassembled WGS sequence"/>
</dbReference>
<dbReference type="PANTHER" id="PTHR32319:SF0">
    <property type="entry name" value="BACTERIAL HEMOLYSIN-LIKE PROTEIN"/>
    <property type="match status" value="1"/>
</dbReference>
<dbReference type="PANTHER" id="PTHR32319">
    <property type="entry name" value="BACTERIAL HEMOLYSIN-LIKE PROTEIN"/>
    <property type="match status" value="1"/>
</dbReference>
<accession>A0A2J7TEJ6</accession>
<evidence type="ECO:0000256" key="3">
    <source>
        <dbReference type="PROSITE-ProRule" id="PRU00182"/>
    </source>
</evidence>